<sequence length="277" mass="30255">MKKNSKLLIGLLTIVILAVIGLSAYAYQKQQAMNSNKPKVENKKEDPKLEKFIKDTVSKFDKENDLNKKIEIFKLLVDKKGDVAKENKDKLNSEYNDAIKNMREKLINVVKDKIRNASLNDEDKKNNGKVDSVKKELNELQSTFEKEKSVLFEKEEDYNSIAQSIKDALTVIEAPKSTESNQSQQQGAQAQTQATAEPSESPAPQQPANTYTPSSNSSSNSSSRANISRPSTPANNTVVNETPTSSGSSTVQETPAAPVVQATPTESTATVSSGTGE</sequence>
<dbReference type="AlphaFoldDB" id="C5NYQ7"/>
<dbReference type="Proteomes" id="UP000006004">
    <property type="component" value="Unassembled WGS sequence"/>
</dbReference>
<reference evidence="3" key="1">
    <citation type="submission" date="2009-01" db="EMBL/GenBank/DDBJ databases">
        <authorList>
            <person name="Fulton L."/>
            <person name="Clifton S."/>
            <person name="Chinwalla A.T."/>
            <person name="Mitreva M."/>
            <person name="Sodergren E."/>
            <person name="Weinstock G."/>
            <person name="Clifton S."/>
            <person name="Dooling D.J."/>
            <person name="Fulton B."/>
            <person name="Minx P."/>
            <person name="Pepin K.H."/>
            <person name="Johnson M."/>
            <person name="Bhonagiri V."/>
            <person name="Nash W.E."/>
            <person name="Mardis E.R."/>
            <person name="Wilson R.K."/>
        </authorList>
    </citation>
    <scope>NUCLEOTIDE SEQUENCE [LARGE SCALE GENOMIC DNA]</scope>
    <source>
        <strain evidence="3">ATCC 10379</strain>
    </source>
</reference>
<dbReference type="eggNOG" id="ENOG5030CIN">
    <property type="taxonomic scope" value="Bacteria"/>
</dbReference>
<evidence type="ECO:0000313" key="3">
    <source>
        <dbReference type="EMBL" id="EER68013.1"/>
    </source>
</evidence>
<dbReference type="RefSeq" id="WP_003145498.1">
    <property type="nucleotide sequence ID" value="NZ_ACDZ02000014.1"/>
</dbReference>
<dbReference type="OrthoDB" id="2990434at2"/>
<evidence type="ECO:0000256" key="2">
    <source>
        <dbReference type="SAM" id="MobiDB-lite"/>
    </source>
</evidence>
<feature type="region of interest" description="Disordered" evidence="2">
    <location>
        <begin position="175"/>
        <end position="277"/>
    </location>
</feature>
<comment type="caution">
    <text evidence="3">The sequence shown here is derived from an EMBL/GenBank/DDBJ whole genome shotgun (WGS) entry which is preliminary data.</text>
</comment>
<feature type="compositionally biased region" description="Polar residues" evidence="2">
    <location>
        <begin position="262"/>
        <end position="277"/>
    </location>
</feature>
<organism evidence="3 4">
    <name type="scientific">Gemella haemolysans ATCC 10379</name>
    <dbReference type="NCBI Taxonomy" id="546270"/>
    <lineage>
        <taxon>Bacteria</taxon>
        <taxon>Bacillati</taxon>
        <taxon>Bacillota</taxon>
        <taxon>Bacilli</taxon>
        <taxon>Bacillales</taxon>
        <taxon>Gemellaceae</taxon>
        <taxon>Gemella</taxon>
    </lineage>
</organism>
<feature type="compositionally biased region" description="Polar residues" evidence="2">
    <location>
        <begin position="202"/>
        <end position="213"/>
    </location>
</feature>
<dbReference type="EMBL" id="ACDZ02000014">
    <property type="protein sequence ID" value="EER68013.1"/>
    <property type="molecule type" value="Genomic_DNA"/>
</dbReference>
<keyword evidence="1" id="KW-0175">Coiled coil</keyword>
<name>C5NYQ7_9BACL</name>
<keyword evidence="4" id="KW-1185">Reference proteome</keyword>
<accession>C5NYQ7</accession>
<dbReference type="GeneID" id="93287632"/>
<feature type="coiled-coil region" evidence="1">
    <location>
        <begin position="85"/>
        <end position="150"/>
    </location>
</feature>
<proteinExistence type="predicted"/>
<feature type="compositionally biased region" description="Low complexity" evidence="2">
    <location>
        <begin position="182"/>
        <end position="196"/>
    </location>
</feature>
<feature type="compositionally biased region" description="Polar residues" evidence="2">
    <location>
        <begin position="224"/>
        <end position="253"/>
    </location>
</feature>
<protein>
    <submittedName>
        <fullName evidence="3">Uncharacterized protein</fullName>
    </submittedName>
</protein>
<evidence type="ECO:0000313" key="4">
    <source>
        <dbReference type="Proteomes" id="UP000006004"/>
    </source>
</evidence>
<gene>
    <name evidence="3" type="ORF">GEMHA0001_0597</name>
</gene>
<evidence type="ECO:0000256" key="1">
    <source>
        <dbReference type="SAM" id="Coils"/>
    </source>
</evidence>
<reference evidence="3" key="2">
    <citation type="submission" date="2009-06" db="EMBL/GenBank/DDBJ databases">
        <authorList>
            <person name="Sebastian Y."/>
            <person name="Madupu R."/>
            <person name="Durkin A.S."/>
            <person name="Torralba M."/>
            <person name="Methe B."/>
            <person name="Sutton G.G."/>
            <person name="Strausberg R.L."/>
            <person name="Nelson K.E."/>
        </authorList>
    </citation>
    <scope>NUCLEOTIDE SEQUENCE [LARGE SCALE GENOMIC DNA]</scope>
    <source>
        <strain evidence="3">ATCC 10379</strain>
    </source>
</reference>
<feature type="compositionally biased region" description="Low complexity" evidence="2">
    <location>
        <begin position="214"/>
        <end position="223"/>
    </location>
</feature>